<sequence>MTKDDDDTVQQLFHELSCDDTQQQEQQQKPFQIVLVDIEKTAKNLEIHCVEKPLEGNAEELNFVALSYRWGEVHETTIDTQLDYLATITSFDLEDFYSLCSAMTYEPDLKSIKYVWVDAICVDQTNYARRKATIHQMSNIYEKATYILAVPDLHLRYLMIVYEKDEKLIRDTYSEYSDYIYHLIQGNTEQLHTLDKTFLDKTYAPKDSTLRELLANYTTYLANGFTAFQDHHDDMDYREGALDLLCEIYEASLPESHESRDHVIKQTQKTPYRANKDNGDESLLDYDKVAQLMLTGPCYSLSRLIPERRLRHGRAWAHALIRRRNSICRILKFFEDIIKDWSSRVWVISEYNIAKKKNNLKYWFLQLSSSKTESLPFFKFDFTNPAFSSAVQNAPFILSPLLQDKNPVHLLFHRLIIKQLNSQSFFEMMLKSKASRNEDRFYAVLPQSKYKDKVNQVADWNISNMISVKFKLFEIMDNKDKWILLFFAGHYSSINSYQVLPTFCASNIDLVEVDNFIDSYPREFDTYNASSAITLHHNDDLRLDYLQLTPKKYYVTVKQTSQNFLPDVERQKRTLYHRLQLDQHSSVIDFVYIPYYDDAGAVPSDDTQAHRTYYSIALFGSFEHNKWILSTPEWNFENPAFVCHNNDDNAISFHLY</sequence>
<comment type="caution">
    <text evidence="2">The sequence shown here is derived from an EMBL/GenBank/DDBJ whole genome shotgun (WGS) entry which is preliminary data.</text>
</comment>
<dbReference type="OrthoDB" id="5071163at2759"/>
<proteinExistence type="predicted"/>
<evidence type="ECO:0000313" key="3">
    <source>
        <dbReference type="Proteomes" id="UP000193560"/>
    </source>
</evidence>
<dbReference type="AlphaFoldDB" id="A0A1X2I076"/>
<evidence type="ECO:0000313" key="2">
    <source>
        <dbReference type="EMBL" id="ORZ06459.1"/>
    </source>
</evidence>
<feature type="domain" description="Heterokaryon incompatibility" evidence="1">
    <location>
        <begin position="63"/>
        <end position="149"/>
    </location>
</feature>
<reference evidence="2 3" key="1">
    <citation type="submission" date="2016-07" db="EMBL/GenBank/DDBJ databases">
        <title>Pervasive Adenine N6-methylation of Active Genes in Fungi.</title>
        <authorList>
            <consortium name="DOE Joint Genome Institute"/>
            <person name="Mondo S.J."/>
            <person name="Dannebaum R.O."/>
            <person name="Kuo R.C."/>
            <person name="Labutti K."/>
            <person name="Haridas S."/>
            <person name="Kuo A."/>
            <person name="Salamov A."/>
            <person name="Ahrendt S.R."/>
            <person name="Lipzen A."/>
            <person name="Sullivan W."/>
            <person name="Andreopoulos W.B."/>
            <person name="Clum A."/>
            <person name="Lindquist E."/>
            <person name="Daum C."/>
            <person name="Ramamoorthy G.K."/>
            <person name="Gryganskyi A."/>
            <person name="Culley D."/>
            <person name="Magnuson J.K."/>
            <person name="James T.Y."/>
            <person name="O'Malley M.A."/>
            <person name="Stajich J.E."/>
            <person name="Spatafora J.W."/>
            <person name="Visel A."/>
            <person name="Grigoriev I.V."/>
        </authorList>
    </citation>
    <scope>NUCLEOTIDE SEQUENCE [LARGE SCALE GENOMIC DNA]</scope>
    <source>
        <strain evidence="2 3">NRRL 1336</strain>
    </source>
</reference>
<dbReference type="PANTHER" id="PTHR24148">
    <property type="entry name" value="ANKYRIN REPEAT DOMAIN-CONTAINING PROTEIN 39 HOMOLOG-RELATED"/>
    <property type="match status" value="1"/>
</dbReference>
<dbReference type="InterPro" id="IPR052895">
    <property type="entry name" value="HetReg/Transcr_Mod"/>
</dbReference>
<protein>
    <recommendedName>
        <fullName evidence="1">Heterokaryon incompatibility domain-containing protein</fullName>
    </recommendedName>
</protein>
<dbReference type="Pfam" id="PF06985">
    <property type="entry name" value="HET"/>
    <property type="match status" value="1"/>
</dbReference>
<dbReference type="STRING" id="90262.A0A1X2I076"/>
<dbReference type="EMBL" id="MCGE01000039">
    <property type="protein sequence ID" value="ORZ06459.1"/>
    <property type="molecule type" value="Genomic_DNA"/>
</dbReference>
<dbReference type="PANTHER" id="PTHR24148:SF64">
    <property type="entry name" value="HETEROKARYON INCOMPATIBILITY DOMAIN-CONTAINING PROTEIN"/>
    <property type="match status" value="1"/>
</dbReference>
<organism evidence="2 3">
    <name type="scientific">Absidia repens</name>
    <dbReference type="NCBI Taxonomy" id="90262"/>
    <lineage>
        <taxon>Eukaryota</taxon>
        <taxon>Fungi</taxon>
        <taxon>Fungi incertae sedis</taxon>
        <taxon>Mucoromycota</taxon>
        <taxon>Mucoromycotina</taxon>
        <taxon>Mucoromycetes</taxon>
        <taxon>Mucorales</taxon>
        <taxon>Cunninghamellaceae</taxon>
        <taxon>Absidia</taxon>
    </lineage>
</organism>
<accession>A0A1X2I076</accession>
<dbReference type="InterPro" id="IPR010730">
    <property type="entry name" value="HET"/>
</dbReference>
<evidence type="ECO:0000259" key="1">
    <source>
        <dbReference type="Pfam" id="PF06985"/>
    </source>
</evidence>
<keyword evidence="3" id="KW-1185">Reference proteome</keyword>
<dbReference type="Proteomes" id="UP000193560">
    <property type="component" value="Unassembled WGS sequence"/>
</dbReference>
<name>A0A1X2I076_9FUNG</name>
<gene>
    <name evidence="2" type="ORF">BCR42DRAFT_472729</name>
</gene>